<keyword evidence="3 10" id="KW-0812">Transmembrane</keyword>
<evidence type="ECO:0000256" key="2">
    <source>
        <dbReference type="ARBA" id="ARBA00022475"/>
    </source>
</evidence>
<keyword evidence="8" id="KW-0325">Glycoprotein</keyword>
<dbReference type="PROSITE" id="PS50262">
    <property type="entry name" value="G_PROTEIN_RECEP_F1_2"/>
    <property type="match status" value="1"/>
</dbReference>
<dbReference type="InterPro" id="IPR017452">
    <property type="entry name" value="GPCR_Rhodpsn_7TM"/>
</dbReference>
<evidence type="ECO:0000313" key="12">
    <source>
        <dbReference type="Proteomes" id="UP000050795"/>
    </source>
</evidence>
<evidence type="ECO:0000256" key="6">
    <source>
        <dbReference type="ARBA" id="ARBA00023136"/>
    </source>
</evidence>
<evidence type="ECO:0000256" key="7">
    <source>
        <dbReference type="ARBA" id="ARBA00023170"/>
    </source>
</evidence>
<feature type="transmembrane region" description="Helical" evidence="10">
    <location>
        <begin position="171"/>
        <end position="193"/>
    </location>
</feature>
<keyword evidence="7" id="KW-0675">Receptor</keyword>
<evidence type="ECO:0000256" key="3">
    <source>
        <dbReference type="ARBA" id="ARBA00022692"/>
    </source>
</evidence>
<evidence type="ECO:0000313" key="13">
    <source>
        <dbReference type="WBParaSite" id="TREG1_93550.1"/>
    </source>
</evidence>
<feature type="transmembrane region" description="Helical" evidence="10">
    <location>
        <begin position="35"/>
        <end position="60"/>
    </location>
</feature>
<evidence type="ECO:0000256" key="9">
    <source>
        <dbReference type="ARBA" id="ARBA00023224"/>
    </source>
</evidence>
<dbReference type="AlphaFoldDB" id="A0AA85KFL8"/>
<evidence type="ECO:0000256" key="4">
    <source>
        <dbReference type="ARBA" id="ARBA00022989"/>
    </source>
</evidence>
<keyword evidence="2" id="KW-1003">Cell membrane</keyword>
<dbReference type="SUPFAM" id="SSF81321">
    <property type="entry name" value="Family A G protein-coupled receptor-like"/>
    <property type="match status" value="1"/>
</dbReference>
<evidence type="ECO:0000259" key="11">
    <source>
        <dbReference type="PROSITE" id="PS50262"/>
    </source>
</evidence>
<organism evidence="12 13">
    <name type="scientific">Trichobilharzia regenti</name>
    <name type="common">Nasal bird schistosome</name>
    <dbReference type="NCBI Taxonomy" id="157069"/>
    <lineage>
        <taxon>Eukaryota</taxon>
        <taxon>Metazoa</taxon>
        <taxon>Spiralia</taxon>
        <taxon>Lophotrochozoa</taxon>
        <taxon>Platyhelminthes</taxon>
        <taxon>Trematoda</taxon>
        <taxon>Digenea</taxon>
        <taxon>Strigeidida</taxon>
        <taxon>Schistosomatoidea</taxon>
        <taxon>Schistosomatidae</taxon>
        <taxon>Trichobilharzia</taxon>
    </lineage>
</organism>
<dbReference type="GO" id="GO:0005886">
    <property type="term" value="C:plasma membrane"/>
    <property type="evidence" value="ECO:0007669"/>
    <property type="project" value="UniProtKB-SubCell"/>
</dbReference>
<dbReference type="CDD" id="cd00637">
    <property type="entry name" value="7tm_classA_rhodopsin-like"/>
    <property type="match status" value="1"/>
</dbReference>
<feature type="transmembrane region" description="Helical" evidence="10">
    <location>
        <begin position="80"/>
        <end position="100"/>
    </location>
</feature>
<feature type="transmembrane region" description="Helical" evidence="10">
    <location>
        <begin position="316"/>
        <end position="334"/>
    </location>
</feature>
<evidence type="ECO:0000256" key="1">
    <source>
        <dbReference type="ARBA" id="ARBA00004651"/>
    </source>
</evidence>
<evidence type="ECO:0000256" key="8">
    <source>
        <dbReference type="ARBA" id="ARBA00023180"/>
    </source>
</evidence>
<dbReference type="GO" id="GO:0004930">
    <property type="term" value="F:G protein-coupled receptor activity"/>
    <property type="evidence" value="ECO:0007669"/>
    <property type="project" value="UniProtKB-KW"/>
</dbReference>
<dbReference type="PANTHER" id="PTHR24246:SF27">
    <property type="entry name" value="ADENOSINE RECEPTOR, ISOFORM A"/>
    <property type="match status" value="1"/>
</dbReference>
<evidence type="ECO:0000256" key="5">
    <source>
        <dbReference type="ARBA" id="ARBA00023040"/>
    </source>
</evidence>
<reference evidence="13" key="2">
    <citation type="submission" date="2023-11" db="UniProtKB">
        <authorList>
            <consortium name="WormBaseParasite"/>
        </authorList>
    </citation>
    <scope>IDENTIFICATION</scope>
</reference>
<evidence type="ECO:0000256" key="10">
    <source>
        <dbReference type="SAM" id="Phobius"/>
    </source>
</evidence>
<dbReference type="Gene3D" id="1.20.1070.10">
    <property type="entry name" value="Rhodopsin 7-helix transmembrane proteins"/>
    <property type="match status" value="1"/>
</dbReference>
<keyword evidence="12" id="KW-1185">Reference proteome</keyword>
<dbReference type="Proteomes" id="UP000050795">
    <property type="component" value="Unassembled WGS sequence"/>
</dbReference>
<keyword evidence="5" id="KW-0297">G-protein coupled receptor</keyword>
<dbReference type="WBParaSite" id="TREG1_93550.1">
    <property type="protein sequence ID" value="TREG1_93550.1"/>
    <property type="gene ID" value="TREG1_93550"/>
</dbReference>
<comment type="subcellular location">
    <subcellularLocation>
        <location evidence="1">Cell membrane</location>
        <topology evidence="1">Multi-pass membrane protein</topology>
    </subcellularLocation>
</comment>
<protein>
    <recommendedName>
        <fullName evidence="11">G-protein coupled receptors family 1 profile domain-containing protein</fullName>
    </recommendedName>
</protein>
<keyword evidence="4 10" id="KW-1133">Transmembrane helix</keyword>
<sequence length="371" mass="42200">MMRHNVSKYPFSDNLWDMLINCYNVRRGSPKSTPALCNIATLSGILCAYILPFIVLFNVICNVINAVIFLHGYRRKTRQIIYLAVLSLVDLCTCLLEATLRLIPTKGIPYASNGTIFFSINNISGIGCKLYRGTLGLLNTFRGNMLITTMLDRLLAVQFPLQFSQFNSRNAWYFVLSTFITAVLLMIPIIVQSDWTVSSNKTSCYKVPSNRFLYLYYGLFSGACFAQTAINGLLNGVLLLKIYFWLQHRRQIATSTHSTKSSELSACILLLIISGTTFLLSIPAVSIAYFAISNPFSKDPNNAFIKLRVMLDLRDVFLILTYMQSIFNTVIYIWRMEHFRLLFLCILQCKAFHTVKRLYKSTPNGIYQLTG</sequence>
<name>A0AA85KFL8_TRIRE</name>
<dbReference type="PANTHER" id="PTHR24246">
    <property type="entry name" value="OLFACTORY RECEPTOR AND ADENOSINE RECEPTOR"/>
    <property type="match status" value="1"/>
</dbReference>
<reference evidence="12" key="1">
    <citation type="submission" date="2022-06" db="EMBL/GenBank/DDBJ databases">
        <authorList>
            <person name="Berger JAMES D."/>
            <person name="Berger JAMES D."/>
        </authorList>
    </citation>
    <scope>NUCLEOTIDE SEQUENCE [LARGE SCALE GENOMIC DNA]</scope>
</reference>
<keyword evidence="9" id="KW-0807">Transducer</keyword>
<accession>A0AA85KFL8</accession>
<proteinExistence type="predicted"/>
<feature type="transmembrane region" description="Helical" evidence="10">
    <location>
        <begin position="213"/>
        <end position="246"/>
    </location>
</feature>
<feature type="transmembrane region" description="Helical" evidence="10">
    <location>
        <begin position="267"/>
        <end position="292"/>
    </location>
</feature>
<keyword evidence="6 10" id="KW-0472">Membrane</keyword>
<feature type="domain" description="G-protein coupled receptors family 1 profile" evidence="11">
    <location>
        <begin position="61"/>
        <end position="332"/>
    </location>
</feature>